<dbReference type="EMBL" id="QGKW02001911">
    <property type="protein sequence ID" value="KAF2567576.1"/>
    <property type="molecule type" value="Genomic_DNA"/>
</dbReference>
<evidence type="ECO:0000313" key="3">
    <source>
        <dbReference type="Proteomes" id="UP000712281"/>
    </source>
</evidence>
<dbReference type="AlphaFoldDB" id="A0A8S9IE44"/>
<proteinExistence type="predicted"/>
<comment type="caution">
    <text evidence="2">The sequence shown here is derived from an EMBL/GenBank/DDBJ whole genome shotgun (WGS) entry which is preliminary data.</text>
</comment>
<sequence length="193" mass="22329">MIHESLQLATVEWNTRQNTRRRSKLTLQHRSTVAIRNRPTHHMKNRRDDADYEEERATEYKAILDEEDTLLHHSSWKRNAPSIDMTSSPSIDTQPHQINWKRASTDIANYSSIDAEIDEVKAKVDSVHKLLRKQVCLVEDAEAVDTEGRAEEEEEVNFIGGTGFQGSGNRNSYGNRGREAARRRFRIRKSDEL</sequence>
<evidence type="ECO:0000313" key="2">
    <source>
        <dbReference type="EMBL" id="KAF2567576.1"/>
    </source>
</evidence>
<protein>
    <submittedName>
        <fullName evidence="2">Uncharacterized protein</fullName>
    </submittedName>
</protein>
<dbReference type="Proteomes" id="UP000712281">
    <property type="component" value="Unassembled WGS sequence"/>
</dbReference>
<gene>
    <name evidence="2" type="ORF">F2Q68_00025644</name>
</gene>
<accession>A0A8S9IE44</accession>
<feature type="compositionally biased region" description="Acidic residues" evidence="1">
    <location>
        <begin position="147"/>
        <end position="156"/>
    </location>
</feature>
<reference evidence="2" key="1">
    <citation type="submission" date="2019-12" db="EMBL/GenBank/DDBJ databases">
        <title>Genome sequencing and annotation of Brassica cretica.</title>
        <authorList>
            <person name="Studholme D.J."/>
            <person name="Sarris P.F."/>
        </authorList>
    </citation>
    <scope>NUCLEOTIDE SEQUENCE</scope>
    <source>
        <strain evidence="2">PFS-001/15</strain>
        <tissue evidence="2">Leaf</tissue>
    </source>
</reference>
<organism evidence="2 3">
    <name type="scientific">Brassica cretica</name>
    <name type="common">Mustard</name>
    <dbReference type="NCBI Taxonomy" id="69181"/>
    <lineage>
        <taxon>Eukaryota</taxon>
        <taxon>Viridiplantae</taxon>
        <taxon>Streptophyta</taxon>
        <taxon>Embryophyta</taxon>
        <taxon>Tracheophyta</taxon>
        <taxon>Spermatophyta</taxon>
        <taxon>Magnoliopsida</taxon>
        <taxon>eudicotyledons</taxon>
        <taxon>Gunneridae</taxon>
        <taxon>Pentapetalae</taxon>
        <taxon>rosids</taxon>
        <taxon>malvids</taxon>
        <taxon>Brassicales</taxon>
        <taxon>Brassicaceae</taxon>
        <taxon>Brassiceae</taxon>
        <taxon>Brassica</taxon>
    </lineage>
</organism>
<feature type="region of interest" description="Disordered" evidence="1">
    <location>
        <begin position="147"/>
        <end position="181"/>
    </location>
</feature>
<name>A0A8S9IE44_BRACR</name>
<evidence type="ECO:0000256" key="1">
    <source>
        <dbReference type="SAM" id="MobiDB-lite"/>
    </source>
</evidence>